<dbReference type="RefSeq" id="WP_092219983.1">
    <property type="nucleotide sequence ID" value="NZ_CP030050.1"/>
</dbReference>
<dbReference type="AlphaFoldDB" id="A0AAE7TIP4"/>
<gene>
    <name evidence="2" type="ORF">WN72_33410</name>
</gene>
<evidence type="ECO:0000313" key="2">
    <source>
        <dbReference type="EMBL" id="QOZ70657.1"/>
    </source>
</evidence>
<evidence type="ECO:0000313" key="3">
    <source>
        <dbReference type="Proteomes" id="UP000594015"/>
    </source>
</evidence>
<protein>
    <submittedName>
        <fullName evidence="2">Uncharacterized protein</fullName>
    </submittedName>
</protein>
<feature type="region of interest" description="Disordered" evidence="1">
    <location>
        <begin position="27"/>
        <end position="59"/>
    </location>
</feature>
<reference evidence="2 3" key="1">
    <citation type="submission" date="2018-06" db="EMBL/GenBank/DDBJ databases">
        <title>Comparative genomics of Bradyrhizobium nodulating Arachidis hypogaea.</title>
        <authorList>
            <person name="Li Y."/>
        </authorList>
    </citation>
    <scope>NUCLEOTIDE SEQUENCE [LARGE SCALE GENOMIC DNA]</scope>
    <source>
        <strain evidence="2 3">CCBAU 051107</strain>
    </source>
</reference>
<dbReference type="EMBL" id="CP030050">
    <property type="protein sequence ID" value="QOZ70657.1"/>
    <property type="molecule type" value="Genomic_DNA"/>
</dbReference>
<name>A0AAE7TIP4_9BRAD</name>
<feature type="compositionally biased region" description="Low complexity" evidence="1">
    <location>
        <begin position="42"/>
        <end position="52"/>
    </location>
</feature>
<sequence length="104" mass="10965">MKLGPFSAGLIGALAVLAGPDQRPFGEQPVMVGKAKADDGAKGSAKAGRAASMPMARDPSAAVAEEYEAARRKGTREAFELFIARHSDDPLAEQARAELKRLSR</sequence>
<dbReference type="Proteomes" id="UP000594015">
    <property type="component" value="Chromosome"/>
</dbReference>
<evidence type="ECO:0000256" key="1">
    <source>
        <dbReference type="SAM" id="MobiDB-lite"/>
    </source>
</evidence>
<dbReference type="KEGG" id="barh:WN72_33410"/>
<proteinExistence type="predicted"/>
<organism evidence="2 3">
    <name type="scientific">Bradyrhizobium arachidis</name>
    <dbReference type="NCBI Taxonomy" id="858423"/>
    <lineage>
        <taxon>Bacteria</taxon>
        <taxon>Pseudomonadati</taxon>
        <taxon>Pseudomonadota</taxon>
        <taxon>Alphaproteobacteria</taxon>
        <taxon>Hyphomicrobiales</taxon>
        <taxon>Nitrobacteraceae</taxon>
        <taxon>Bradyrhizobium</taxon>
    </lineage>
</organism>
<accession>A0AAE7TIP4</accession>